<evidence type="ECO:0000313" key="4">
    <source>
        <dbReference type="EMBL" id="MDY0409515.1"/>
    </source>
</evidence>
<evidence type="ECO:0000313" key="5">
    <source>
        <dbReference type="Proteomes" id="UP001275315"/>
    </source>
</evidence>
<dbReference type="CDD" id="cd00156">
    <property type="entry name" value="REC"/>
    <property type="match status" value="1"/>
</dbReference>
<feature type="domain" description="Response regulatory" evidence="3">
    <location>
        <begin position="3"/>
        <end position="117"/>
    </location>
</feature>
<sequence>MKHILVVDDEHGIRLLIQEILKADTLTIHTAETGKQAIDMILELPIELLIIDYKLPIMDGIEVLHILKDKKINLPTIFMTGLIESIEGEVEQFDFVKAVISKPFDVKELYTTVLSIMKLPCPK</sequence>
<dbReference type="SUPFAM" id="SSF52172">
    <property type="entry name" value="CheY-like"/>
    <property type="match status" value="1"/>
</dbReference>
<gene>
    <name evidence="4" type="ORF">RWD45_14155</name>
</gene>
<accession>A0ABU5CT23</accession>
<keyword evidence="5" id="KW-1185">Reference proteome</keyword>
<proteinExistence type="predicted"/>
<name>A0ABU5CT23_9BACI</name>
<reference evidence="4 5" key="1">
    <citation type="submission" date="2023-10" db="EMBL/GenBank/DDBJ databases">
        <title>Virgibacillus soli CC-YMP-6 genome.</title>
        <authorList>
            <person name="Miliotis G."/>
            <person name="Sengupta P."/>
            <person name="Hameed A."/>
            <person name="Chuvochina M."/>
            <person name="Mcdonagh F."/>
            <person name="Simpson A.C."/>
            <person name="Singh N.K."/>
            <person name="Rekha P.D."/>
            <person name="Raman K."/>
            <person name="Hugenholtz P."/>
            <person name="Venkateswaran K."/>
        </authorList>
    </citation>
    <scope>NUCLEOTIDE SEQUENCE [LARGE SCALE GENOMIC DNA]</scope>
    <source>
        <strain evidence="4 5">CC-YMP-6</strain>
    </source>
</reference>
<comment type="caution">
    <text evidence="4">The sequence shown here is derived from an EMBL/GenBank/DDBJ whole genome shotgun (WGS) entry which is preliminary data.</text>
</comment>
<dbReference type="InterPro" id="IPR001789">
    <property type="entry name" value="Sig_transdc_resp-reg_receiver"/>
</dbReference>
<evidence type="ECO:0000256" key="2">
    <source>
        <dbReference type="PROSITE-ProRule" id="PRU00169"/>
    </source>
</evidence>
<dbReference type="InterPro" id="IPR050595">
    <property type="entry name" value="Bact_response_regulator"/>
</dbReference>
<dbReference type="PANTHER" id="PTHR44591:SF3">
    <property type="entry name" value="RESPONSE REGULATORY DOMAIN-CONTAINING PROTEIN"/>
    <property type="match status" value="1"/>
</dbReference>
<dbReference type="SMART" id="SM00448">
    <property type="entry name" value="REC"/>
    <property type="match status" value="1"/>
</dbReference>
<dbReference type="RefSeq" id="WP_320380314.1">
    <property type="nucleotide sequence ID" value="NZ_JAWDIQ010000002.1"/>
</dbReference>
<dbReference type="EMBL" id="JAWDIQ010000002">
    <property type="protein sequence ID" value="MDY0409515.1"/>
    <property type="molecule type" value="Genomic_DNA"/>
</dbReference>
<organism evidence="4 5">
    <name type="scientific">Paracerasibacillus soli</name>
    <dbReference type="NCBI Taxonomy" id="480284"/>
    <lineage>
        <taxon>Bacteria</taxon>
        <taxon>Bacillati</taxon>
        <taxon>Bacillota</taxon>
        <taxon>Bacilli</taxon>
        <taxon>Bacillales</taxon>
        <taxon>Bacillaceae</taxon>
        <taxon>Paracerasibacillus</taxon>
    </lineage>
</organism>
<dbReference type="PROSITE" id="PS50110">
    <property type="entry name" value="RESPONSE_REGULATORY"/>
    <property type="match status" value="1"/>
</dbReference>
<evidence type="ECO:0000259" key="3">
    <source>
        <dbReference type="PROSITE" id="PS50110"/>
    </source>
</evidence>
<keyword evidence="1 2" id="KW-0597">Phosphoprotein</keyword>
<protein>
    <submittedName>
        <fullName evidence="4">Response regulator</fullName>
    </submittedName>
</protein>
<dbReference type="Gene3D" id="3.40.50.2300">
    <property type="match status" value="1"/>
</dbReference>
<dbReference type="PANTHER" id="PTHR44591">
    <property type="entry name" value="STRESS RESPONSE REGULATOR PROTEIN 1"/>
    <property type="match status" value="1"/>
</dbReference>
<feature type="modified residue" description="4-aspartylphosphate" evidence="2">
    <location>
        <position position="52"/>
    </location>
</feature>
<evidence type="ECO:0000256" key="1">
    <source>
        <dbReference type="ARBA" id="ARBA00022553"/>
    </source>
</evidence>
<dbReference type="Proteomes" id="UP001275315">
    <property type="component" value="Unassembled WGS sequence"/>
</dbReference>
<dbReference type="Pfam" id="PF00072">
    <property type="entry name" value="Response_reg"/>
    <property type="match status" value="1"/>
</dbReference>
<dbReference type="InterPro" id="IPR011006">
    <property type="entry name" value="CheY-like_superfamily"/>
</dbReference>